<dbReference type="InterPro" id="IPR036505">
    <property type="entry name" value="Amidase/PGRP_sf"/>
</dbReference>
<reference evidence="6" key="2">
    <citation type="submission" date="2020-09" db="EMBL/GenBank/DDBJ databases">
        <authorList>
            <person name="Sun Q."/>
            <person name="Zhou Y."/>
        </authorList>
    </citation>
    <scope>NUCLEOTIDE SEQUENCE</scope>
    <source>
        <strain evidence="6">CGMCC 1.16012</strain>
    </source>
</reference>
<dbReference type="InterPro" id="IPR051206">
    <property type="entry name" value="NAMLAA_amidase_2"/>
</dbReference>
<dbReference type="SUPFAM" id="SSF55846">
    <property type="entry name" value="N-acetylmuramoyl-L-alanine amidase-like"/>
    <property type="match status" value="1"/>
</dbReference>
<keyword evidence="3" id="KW-0378">Hydrolase</keyword>
<evidence type="ECO:0000259" key="5">
    <source>
        <dbReference type="SMART" id="SM00644"/>
    </source>
</evidence>
<sequence length="222" mass="24893">MTPYPSPNFGERRGGSLPCLIVLHYTAMETAQAALERLCDPVAEVSAHYLIDERGEVFSLVPEEHRAWHAGAGAWGPITDVNSYSIGIELSNYGAHPFPEPQMAALEDLLPQIMDRWAIRPEQVIGHSDMAPDRKFDPGRRFDWRRLAEEGLSVWPEHGEDADFHQSATTFGYAVKGREKAVLDAFRQRFRPYASGPLDASDRALMADLARRFPVDRSDIST</sequence>
<evidence type="ECO:0000256" key="1">
    <source>
        <dbReference type="ARBA" id="ARBA00001561"/>
    </source>
</evidence>
<dbReference type="GO" id="GO:0008745">
    <property type="term" value="F:N-acetylmuramoyl-L-alanine amidase activity"/>
    <property type="evidence" value="ECO:0007669"/>
    <property type="project" value="UniProtKB-EC"/>
</dbReference>
<dbReference type="AlphaFoldDB" id="A0A917AD23"/>
<dbReference type="PANTHER" id="PTHR30417:SF1">
    <property type="entry name" value="N-ACETYLMURAMOYL-L-ALANINE AMIDASE AMID"/>
    <property type="match status" value="1"/>
</dbReference>
<evidence type="ECO:0000313" key="7">
    <source>
        <dbReference type="Proteomes" id="UP000606730"/>
    </source>
</evidence>
<proteinExistence type="predicted"/>
<keyword evidence="4" id="KW-0961">Cell wall biogenesis/degradation</keyword>
<evidence type="ECO:0000256" key="3">
    <source>
        <dbReference type="ARBA" id="ARBA00022801"/>
    </source>
</evidence>
<protein>
    <recommendedName>
        <fullName evidence="2">N-acetylmuramoyl-L-alanine amidase</fullName>
        <ecNumber evidence="2">3.5.1.28</ecNumber>
    </recommendedName>
</protein>
<dbReference type="EMBL" id="BMKN01000001">
    <property type="protein sequence ID" value="GGE44006.1"/>
    <property type="molecule type" value="Genomic_DNA"/>
</dbReference>
<keyword evidence="7" id="KW-1185">Reference proteome</keyword>
<evidence type="ECO:0000313" key="6">
    <source>
        <dbReference type="EMBL" id="GGE44006.1"/>
    </source>
</evidence>
<dbReference type="Pfam" id="PF01510">
    <property type="entry name" value="Amidase_2"/>
    <property type="match status" value="1"/>
</dbReference>
<dbReference type="GO" id="GO:0009254">
    <property type="term" value="P:peptidoglycan turnover"/>
    <property type="evidence" value="ECO:0007669"/>
    <property type="project" value="TreeGrafter"/>
</dbReference>
<dbReference type="EC" id="3.5.1.28" evidence="2"/>
<accession>A0A917AD23</accession>
<evidence type="ECO:0000256" key="4">
    <source>
        <dbReference type="ARBA" id="ARBA00023316"/>
    </source>
</evidence>
<organism evidence="6 7">
    <name type="scientific">Actibacterium pelagium</name>
    <dbReference type="NCBI Taxonomy" id="2029103"/>
    <lineage>
        <taxon>Bacteria</taxon>
        <taxon>Pseudomonadati</taxon>
        <taxon>Pseudomonadota</taxon>
        <taxon>Alphaproteobacteria</taxon>
        <taxon>Rhodobacterales</taxon>
        <taxon>Roseobacteraceae</taxon>
        <taxon>Actibacterium</taxon>
    </lineage>
</organism>
<name>A0A917AD23_9RHOB</name>
<comment type="catalytic activity">
    <reaction evidence="1">
        <text>Hydrolyzes the link between N-acetylmuramoyl residues and L-amino acid residues in certain cell-wall glycopeptides.</text>
        <dbReference type="EC" id="3.5.1.28"/>
    </reaction>
</comment>
<dbReference type="CDD" id="cd06583">
    <property type="entry name" value="PGRP"/>
    <property type="match status" value="1"/>
</dbReference>
<dbReference type="SMART" id="SM00644">
    <property type="entry name" value="Ami_2"/>
    <property type="match status" value="1"/>
</dbReference>
<dbReference type="PANTHER" id="PTHR30417">
    <property type="entry name" value="N-ACETYLMURAMOYL-L-ALANINE AMIDASE AMID"/>
    <property type="match status" value="1"/>
</dbReference>
<dbReference type="RefSeq" id="WP_229666106.1">
    <property type="nucleotide sequence ID" value="NZ_BMKN01000001.1"/>
</dbReference>
<dbReference type="Proteomes" id="UP000606730">
    <property type="component" value="Unassembled WGS sequence"/>
</dbReference>
<dbReference type="Gene3D" id="3.40.80.10">
    <property type="entry name" value="Peptidoglycan recognition protein-like"/>
    <property type="match status" value="1"/>
</dbReference>
<dbReference type="InterPro" id="IPR002502">
    <property type="entry name" value="Amidase_domain"/>
</dbReference>
<feature type="domain" description="N-acetylmuramoyl-L-alanine amidase" evidence="5">
    <location>
        <begin position="6"/>
        <end position="139"/>
    </location>
</feature>
<dbReference type="GO" id="GO:0071555">
    <property type="term" value="P:cell wall organization"/>
    <property type="evidence" value="ECO:0007669"/>
    <property type="project" value="UniProtKB-KW"/>
</dbReference>
<reference evidence="6" key="1">
    <citation type="journal article" date="2014" name="Int. J. Syst. Evol. Microbiol.">
        <title>Complete genome sequence of Corynebacterium casei LMG S-19264T (=DSM 44701T), isolated from a smear-ripened cheese.</title>
        <authorList>
            <consortium name="US DOE Joint Genome Institute (JGI-PGF)"/>
            <person name="Walter F."/>
            <person name="Albersmeier A."/>
            <person name="Kalinowski J."/>
            <person name="Ruckert C."/>
        </authorList>
    </citation>
    <scope>NUCLEOTIDE SEQUENCE</scope>
    <source>
        <strain evidence="6">CGMCC 1.16012</strain>
    </source>
</reference>
<gene>
    <name evidence="6" type="primary">ampD</name>
    <name evidence="6" type="ORF">GCM10011517_09580</name>
</gene>
<evidence type="ECO:0000256" key="2">
    <source>
        <dbReference type="ARBA" id="ARBA00011901"/>
    </source>
</evidence>
<dbReference type="GO" id="GO:0009253">
    <property type="term" value="P:peptidoglycan catabolic process"/>
    <property type="evidence" value="ECO:0007669"/>
    <property type="project" value="InterPro"/>
</dbReference>
<comment type="caution">
    <text evidence="6">The sequence shown here is derived from an EMBL/GenBank/DDBJ whole genome shotgun (WGS) entry which is preliminary data.</text>
</comment>